<dbReference type="GO" id="GO:0006878">
    <property type="term" value="P:intracellular copper ion homeostasis"/>
    <property type="evidence" value="ECO:0007669"/>
    <property type="project" value="InterPro"/>
</dbReference>
<sequence>MAATSGPTHAADLLFDPAEMAASREQLRIENGEVRASSVIIDQLEASFSDGEEAYGFDVQGWTGGDINRFWWKSEGEGEFDGGLEEAELQALYSRAIRPFFDFKPECARLIAPTEATGLIWSSVSRGWHPIGSKSMQPPSCPPRAS</sequence>
<dbReference type="GO" id="GO:0009279">
    <property type="term" value="C:cell outer membrane"/>
    <property type="evidence" value="ECO:0007669"/>
    <property type="project" value="InterPro"/>
</dbReference>
<gene>
    <name evidence="1" type="ORF">MBEBAB_0748</name>
</gene>
<organism evidence="1 2">
    <name type="scientific">Brevundimonas abyssalis TAR-001</name>
    <dbReference type="NCBI Taxonomy" id="1391729"/>
    <lineage>
        <taxon>Bacteria</taxon>
        <taxon>Pseudomonadati</taxon>
        <taxon>Pseudomonadota</taxon>
        <taxon>Alphaproteobacteria</taxon>
        <taxon>Caulobacterales</taxon>
        <taxon>Caulobacteraceae</taxon>
        <taxon>Brevundimonas</taxon>
    </lineage>
</organism>
<evidence type="ECO:0000313" key="2">
    <source>
        <dbReference type="Proteomes" id="UP000016569"/>
    </source>
</evidence>
<keyword evidence="2" id="KW-1185">Reference proteome</keyword>
<reference evidence="2" key="1">
    <citation type="journal article" date="2013" name="Genome Announc.">
        <title>Draft Genome Sequence of the Dimorphic Prosthecate Bacterium Brevundimonas abyssalis TAR-001T.</title>
        <authorList>
            <person name="Tsubouchi T."/>
            <person name="Nishi S."/>
            <person name="Usui K."/>
            <person name="Shimane Y."/>
            <person name="Takaki Y."/>
            <person name="Maruyama T."/>
            <person name="Hatada Y."/>
        </authorList>
    </citation>
    <scope>NUCLEOTIDE SEQUENCE [LARGE SCALE GENOMIC DNA]</scope>
    <source>
        <strain evidence="2">TAR-001</strain>
    </source>
</reference>
<protein>
    <submittedName>
        <fullName evidence="1">Copper resistance protein B</fullName>
    </submittedName>
</protein>
<accession>A0A8E0NAT4</accession>
<evidence type="ECO:0000313" key="1">
    <source>
        <dbReference type="EMBL" id="GAD58498.1"/>
    </source>
</evidence>
<proteinExistence type="predicted"/>
<dbReference type="EMBL" id="BATC01000008">
    <property type="protein sequence ID" value="GAD58498.1"/>
    <property type="molecule type" value="Genomic_DNA"/>
</dbReference>
<dbReference type="AlphaFoldDB" id="A0A8E0NAT4"/>
<dbReference type="Pfam" id="PF05275">
    <property type="entry name" value="CopB"/>
    <property type="match status" value="1"/>
</dbReference>
<dbReference type="Proteomes" id="UP000016569">
    <property type="component" value="Unassembled WGS sequence"/>
</dbReference>
<comment type="caution">
    <text evidence="1">The sequence shown here is derived from an EMBL/GenBank/DDBJ whole genome shotgun (WGS) entry which is preliminary data.</text>
</comment>
<dbReference type="GO" id="GO:0005507">
    <property type="term" value="F:copper ion binding"/>
    <property type="evidence" value="ECO:0007669"/>
    <property type="project" value="InterPro"/>
</dbReference>
<name>A0A8E0NAT4_9CAUL</name>
<dbReference type="InterPro" id="IPR007939">
    <property type="entry name" value="Cu-R_B_prcur"/>
</dbReference>